<feature type="transmembrane region" description="Helical" evidence="1">
    <location>
        <begin position="144"/>
        <end position="162"/>
    </location>
</feature>
<organism evidence="2 3">
    <name type="scientific">Chitinimonas arctica</name>
    <dbReference type="NCBI Taxonomy" id="2594795"/>
    <lineage>
        <taxon>Bacteria</taxon>
        <taxon>Pseudomonadati</taxon>
        <taxon>Pseudomonadota</taxon>
        <taxon>Betaproteobacteria</taxon>
        <taxon>Neisseriales</taxon>
        <taxon>Chitinibacteraceae</taxon>
        <taxon>Chitinimonas</taxon>
    </lineage>
</organism>
<dbReference type="RefSeq" id="WP_144277794.1">
    <property type="nucleotide sequence ID" value="NZ_CP041730.1"/>
</dbReference>
<protein>
    <submittedName>
        <fullName evidence="2">HAMP domain-containing histidine kinase</fullName>
    </submittedName>
</protein>
<dbReference type="EMBL" id="CP041730">
    <property type="protein sequence ID" value="QDQ26400.1"/>
    <property type="molecule type" value="Genomic_DNA"/>
</dbReference>
<feature type="transmembrane region" description="Helical" evidence="1">
    <location>
        <begin position="174"/>
        <end position="195"/>
    </location>
</feature>
<evidence type="ECO:0000313" key="2">
    <source>
        <dbReference type="EMBL" id="QDQ26400.1"/>
    </source>
</evidence>
<dbReference type="InterPro" id="IPR036890">
    <property type="entry name" value="HATPase_C_sf"/>
</dbReference>
<feature type="transmembrane region" description="Helical" evidence="1">
    <location>
        <begin position="202"/>
        <end position="224"/>
    </location>
</feature>
<reference evidence="3" key="1">
    <citation type="submission" date="2019-07" db="EMBL/GenBank/DDBJ databases">
        <title>Chitinimonas sp. nov., isolated from Ny-Alesund, arctica soil.</title>
        <authorList>
            <person name="Xu Q."/>
            <person name="Peng F."/>
        </authorList>
    </citation>
    <scope>NUCLEOTIDE SEQUENCE [LARGE SCALE GENOMIC DNA]</scope>
    <source>
        <strain evidence="3">R3-44</strain>
    </source>
</reference>
<keyword evidence="2" id="KW-0418">Kinase</keyword>
<dbReference type="Gene3D" id="3.30.565.10">
    <property type="entry name" value="Histidine kinase-like ATPase, C-terminal domain"/>
    <property type="match status" value="1"/>
</dbReference>
<feature type="transmembrane region" description="Helical" evidence="1">
    <location>
        <begin position="21"/>
        <end position="43"/>
    </location>
</feature>
<proteinExistence type="predicted"/>
<dbReference type="SUPFAM" id="SSF55874">
    <property type="entry name" value="ATPase domain of HSP90 chaperone/DNA topoisomerase II/histidine kinase"/>
    <property type="match status" value="1"/>
</dbReference>
<dbReference type="AlphaFoldDB" id="A0A516SE65"/>
<accession>A0A516SE65</accession>
<feature type="transmembrane region" description="Helical" evidence="1">
    <location>
        <begin position="88"/>
        <end position="107"/>
    </location>
</feature>
<dbReference type="OrthoDB" id="9177708at2"/>
<name>A0A516SE65_9NEIS</name>
<keyword evidence="2" id="KW-0808">Transferase</keyword>
<gene>
    <name evidence="2" type="ORF">FNU76_08505</name>
</gene>
<dbReference type="GO" id="GO:0016301">
    <property type="term" value="F:kinase activity"/>
    <property type="evidence" value="ECO:0007669"/>
    <property type="project" value="UniProtKB-KW"/>
</dbReference>
<keyword evidence="1" id="KW-0472">Membrane</keyword>
<keyword evidence="1" id="KW-0812">Transmembrane</keyword>
<feature type="transmembrane region" description="Helical" evidence="1">
    <location>
        <begin position="63"/>
        <end position="81"/>
    </location>
</feature>
<evidence type="ECO:0000313" key="3">
    <source>
        <dbReference type="Proteomes" id="UP000317550"/>
    </source>
</evidence>
<sequence>MMTRLADRLLNSQLRARGLPLLLVWLIFWSAWTLADTPAMGMYLLAELAVLQIWQPVYPQGRAIGFFTVVQLLVAAALLFWLAGEPLLLLWATLVAGVLGGRAAGAADLATRWFHLILAILLQLIVWLLVVPQAAGIDGMAREKLLPVVIVGSLLAALLPLGKNGEDKRSSRSVLYGLVFLLLTLLVGVGAVALSRIALIPYLHAIAVTLVASGATLAAMIWLWNPHLGLGGIGSLAITHLLEDGSHFERWSAGLDARYVAESEPGRFLRGAVEDLLDLPGVVGIEWLCGGERQSLGKRNDHESGIRVGDLRIAFFTRRATTAAQRVQLELAARLLAHLYLAKVQASRQAEQAYLAAVHESGARLTHDIKNILQGLAGLVAAAASTRETDRLMGLYASQLPELARRLEQALAKLTRGGALQSVQAMPVEEWWRRLADRYAACHIAFAAGPAGGAEVDAVLFDCVADNLLQNAMQKRLQEDGLQIRAACRLSDKGIRFEVADDGSAIAAALVPRLGRAPLPSAHGMGIGILHASRLALERGYRLVLEENATGAVRFVLENRQGDSSR</sequence>
<dbReference type="KEGG" id="cari:FNU76_08505"/>
<evidence type="ECO:0000256" key="1">
    <source>
        <dbReference type="SAM" id="Phobius"/>
    </source>
</evidence>
<keyword evidence="1" id="KW-1133">Transmembrane helix</keyword>
<keyword evidence="3" id="KW-1185">Reference proteome</keyword>
<dbReference type="Proteomes" id="UP000317550">
    <property type="component" value="Chromosome"/>
</dbReference>
<feature type="transmembrane region" description="Helical" evidence="1">
    <location>
        <begin position="113"/>
        <end position="132"/>
    </location>
</feature>